<accession>A0A2T0BDF6</accession>
<dbReference type="OrthoDB" id="266913at2"/>
<comment type="subcellular location">
    <subcellularLocation>
        <location evidence="1">Cell membrane</location>
        <topology evidence="1">Multi-pass membrane protein</topology>
    </subcellularLocation>
</comment>
<dbReference type="RefSeq" id="WP_106060153.1">
    <property type="nucleotide sequence ID" value="NZ_PVXQ01000023.1"/>
</dbReference>
<dbReference type="Proteomes" id="UP000239471">
    <property type="component" value="Unassembled WGS sequence"/>
</dbReference>
<keyword evidence="2" id="KW-1003">Cell membrane</keyword>
<feature type="transmembrane region" description="Helical" evidence="6">
    <location>
        <begin position="175"/>
        <end position="198"/>
    </location>
</feature>
<evidence type="ECO:0000313" key="8">
    <source>
        <dbReference type="EMBL" id="PRR81847.1"/>
    </source>
</evidence>
<organism evidence="8 9">
    <name type="scientific">Clostridium vincentii</name>
    <dbReference type="NCBI Taxonomy" id="52704"/>
    <lineage>
        <taxon>Bacteria</taxon>
        <taxon>Bacillati</taxon>
        <taxon>Bacillota</taxon>
        <taxon>Clostridia</taxon>
        <taxon>Eubacteriales</taxon>
        <taxon>Clostridiaceae</taxon>
        <taxon>Clostridium</taxon>
    </lineage>
</organism>
<feature type="transmembrane region" description="Helical" evidence="6">
    <location>
        <begin position="253"/>
        <end position="278"/>
    </location>
</feature>
<dbReference type="AlphaFoldDB" id="A0A2T0BDF6"/>
<dbReference type="InterPro" id="IPR051449">
    <property type="entry name" value="ABC-2_transporter_component"/>
</dbReference>
<feature type="transmembrane region" description="Helical" evidence="6">
    <location>
        <begin position="285"/>
        <end position="306"/>
    </location>
</feature>
<evidence type="ECO:0000259" key="7">
    <source>
        <dbReference type="Pfam" id="PF12698"/>
    </source>
</evidence>
<keyword evidence="9" id="KW-1185">Reference proteome</keyword>
<feature type="transmembrane region" description="Helical" evidence="6">
    <location>
        <begin position="341"/>
        <end position="362"/>
    </location>
</feature>
<feature type="transmembrane region" description="Helical" evidence="6">
    <location>
        <begin position="219"/>
        <end position="241"/>
    </location>
</feature>
<evidence type="ECO:0000256" key="6">
    <source>
        <dbReference type="SAM" id="Phobius"/>
    </source>
</evidence>
<dbReference type="PANTHER" id="PTHR30294">
    <property type="entry name" value="MEMBRANE COMPONENT OF ABC TRANSPORTER YHHJ-RELATED"/>
    <property type="match status" value="1"/>
</dbReference>
<dbReference type="PANTHER" id="PTHR30294:SF45">
    <property type="entry name" value="LINEARMYCIN RESISTANCE PERMEASE PROTEIN LNRN"/>
    <property type="match status" value="1"/>
</dbReference>
<dbReference type="Gene3D" id="3.40.1710.10">
    <property type="entry name" value="abc type-2 transporter like domain"/>
    <property type="match status" value="1"/>
</dbReference>
<keyword evidence="5 6" id="KW-0472">Membrane</keyword>
<dbReference type="Pfam" id="PF12698">
    <property type="entry name" value="ABC2_membrane_3"/>
    <property type="match status" value="1"/>
</dbReference>
<evidence type="ECO:0000256" key="4">
    <source>
        <dbReference type="ARBA" id="ARBA00022989"/>
    </source>
</evidence>
<evidence type="ECO:0000256" key="3">
    <source>
        <dbReference type="ARBA" id="ARBA00022692"/>
    </source>
</evidence>
<sequence length="373" mass="41957">MIRIMKNTARILLKRKSFLVTTFLLPIILIFAFTGMESSTSTLKVAVINKDSGEFGEEIEQKLSELDGITIVELEDEDYIQKLVYHQFEMVITIDENFTDSILKGEKNEITYETIANTDTESVIKSVLESEVSALAKLSNNIDIKGAGIDKVITTFRESQPEYEVLNEKDVKPSIMTSLGMIFYLLFISAGFSCGFLLEDEREGTKERVLMGKVSEKKYFAGQCAIFFLFTAVPAIEYYAICKIFDYEFGFDNTILLLLLALLMSLLAVVFSIMVASVVKNKSSFTVIISALTVPIFMLSGSFWPYEMMSEGLRKVGDALPPRWIFMAIEKLQAGESVTSILPMVGGMILLSVFFFLLSVFFTRNKITLIKDN</sequence>
<protein>
    <submittedName>
        <fullName evidence="8">ABC-2 family transporter protein</fullName>
    </submittedName>
</protein>
<keyword evidence="3 6" id="KW-0812">Transmembrane</keyword>
<dbReference type="EMBL" id="PVXQ01000023">
    <property type="protein sequence ID" value="PRR81847.1"/>
    <property type="molecule type" value="Genomic_DNA"/>
</dbReference>
<keyword evidence="4 6" id="KW-1133">Transmembrane helix</keyword>
<reference evidence="8 9" key="1">
    <citation type="submission" date="2018-03" db="EMBL/GenBank/DDBJ databases">
        <title>Genome sequence of Clostridium vincentii DSM 10228.</title>
        <authorList>
            <person name="Poehlein A."/>
            <person name="Daniel R."/>
        </authorList>
    </citation>
    <scope>NUCLEOTIDE SEQUENCE [LARGE SCALE GENOMIC DNA]</scope>
    <source>
        <strain evidence="8 9">DSM 10228</strain>
    </source>
</reference>
<proteinExistence type="predicted"/>
<feature type="domain" description="ABC-2 type transporter transmembrane" evidence="7">
    <location>
        <begin position="16"/>
        <end position="360"/>
    </location>
</feature>
<dbReference type="InterPro" id="IPR013525">
    <property type="entry name" value="ABC2_TM"/>
</dbReference>
<evidence type="ECO:0000256" key="1">
    <source>
        <dbReference type="ARBA" id="ARBA00004651"/>
    </source>
</evidence>
<dbReference type="GO" id="GO:0140359">
    <property type="term" value="F:ABC-type transporter activity"/>
    <property type="evidence" value="ECO:0007669"/>
    <property type="project" value="InterPro"/>
</dbReference>
<evidence type="ECO:0000313" key="9">
    <source>
        <dbReference type="Proteomes" id="UP000239471"/>
    </source>
</evidence>
<gene>
    <name evidence="8" type="ORF">CLVI_21930</name>
</gene>
<evidence type="ECO:0000256" key="2">
    <source>
        <dbReference type="ARBA" id="ARBA00022475"/>
    </source>
</evidence>
<evidence type="ECO:0000256" key="5">
    <source>
        <dbReference type="ARBA" id="ARBA00023136"/>
    </source>
</evidence>
<name>A0A2T0BDF6_9CLOT</name>
<dbReference type="GO" id="GO:0005886">
    <property type="term" value="C:plasma membrane"/>
    <property type="evidence" value="ECO:0007669"/>
    <property type="project" value="UniProtKB-SubCell"/>
</dbReference>
<comment type="caution">
    <text evidence="8">The sequence shown here is derived from an EMBL/GenBank/DDBJ whole genome shotgun (WGS) entry which is preliminary data.</text>
</comment>